<dbReference type="Gene3D" id="1.10.1760.20">
    <property type="match status" value="1"/>
</dbReference>
<sequence length="164" mass="17549">MTLLANFLAIAIVLNVIESAIPIIPVPGAKLGFSNIISLVILYVYSFKDSASLTILRVLLVSILTGKLLGPVFYMSMSGAVFAIIAMGFFKKTNFFGVLGVSVIGSVFHCIGQVTAGIFVIGSVAVLFYLPIMLFLSIPAGALTGVIAKRFLAVWDTWHNEFAD</sequence>
<gene>
    <name evidence="2" type="ORF">QJ521_01610</name>
</gene>
<proteinExistence type="predicted"/>
<feature type="transmembrane region" description="Helical" evidence="1">
    <location>
        <begin position="68"/>
        <end position="90"/>
    </location>
</feature>
<dbReference type="InterPro" id="IPR014535">
    <property type="entry name" value="Hpre_diP_synt_I"/>
</dbReference>
<keyword evidence="1" id="KW-1133">Transmembrane helix</keyword>
<evidence type="ECO:0000256" key="1">
    <source>
        <dbReference type="SAM" id="Phobius"/>
    </source>
</evidence>
<keyword evidence="1" id="KW-0472">Membrane</keyword>
<protein>
    <submittedName>
        <fullName evidence="2">Gx transporter family protein</fullName>
    </submittedName>
</protein>
<evidence type="ECO:0000313" key="3">
    <source>
        <dbReference type="Proteomes" id="UP001431532"/>
    </source>
</evidence>
<name>A0AAW6U853_9MOLU</name>
<dbReference type="RefSeq" id="WP_282838661.1">
    <property type="nucleotide sequence ID" value="NZ_JASCXW010000002.1"/>
</dbReference>
<evidence type="ECO:0000313" key="2">
    <source>
        <dbReference type="EMBL" id="MDI6452246.1"/>
    </source>
</evidence>
<keyword evidence="3" id="KW-1185">Reference proteome</keyword>
<feature type="transmembrane region" description="Helical" evidence="1">
    <location>
        <begin position="128"/>
        <end position="148"/>
    </location>
</feature>
<dbReference type="Proteomes" id="UP001431532">
    <property type="component" value="Unassembled WGS sequence"/>
</dbReference>
<dbReference type="Pfam" id="PF07456">
    <property type="entry name" value="Hpre_diP_synt_I"/>
    <property type="match status" value="1"/>
</dbReference>
<feature type="transmembrane region" description="Helical" evidence="1">
    <location>
        <begin position="96"/>
        <end position="121"/>
    </location>
</feature>
<accession>A0AAW6U853</accession>
<dbReference type="InterPro" id="IPR010898">
    <property type="entry name" value="Hpre_diP_synth_I"/>
</dbReference>
<organism evidence="2 3">
    <name type="scientific">Peloplasma aerotolerans</name>
    <dbReference type="NCBI Taxonomy" id="3044389"/>
    <lineage>
        <taxon>Bacteria</taxon>
        <taxon>Bacillati</taxon>
        <taxon>Mycoplasmatota</taxon>
        <taxon>Mollicutes</taxon>
        <taxon>Acholeplasmatales</taxon>
        <taxon>Acholeplasmataceae</taxon>
        <taxon>Peloplasma</taxon>
    </lineage>
</organism>
<reference evidence="2" key="1">
    <citation type="submission" date="2023-05" db="EMBL/GenBank/DDBJ databases">
        <title>Mariniplasma microaerophilum sp. nov., a novel anaerobic mollicute isolated from terrestrial mud volcano, Taman Peninsula, Russia.</title>
        <authorList>
            <person name="Khomyakova M.A."/>
            <person name="Merkel A.Y."/>
            <person name="Slobodkin A.I."/>
        </authorList>
    </citation>
    <scope>NUCLEOTIDE SEQUENCE</scope>
    <source>
        <strain evidence="2">M4Ah</strain>
    </source>
</reference>
<dbReference type="PIRSF" id="PIRSF027391">
    <property type="entry name" value="Hpre_diP_synt_I"/>
    <property type="match status" value="1"/>
</dbReference>
<comment type="caution">
    <text evidence="2">The sequence shown here is derived from an EMBL/GenBank/DDBJ whole genome shotgun (WGS) entry which is preliminary data.</text>
</comment>
<dbReference type="EMBL" id="JASCXW010000002">
    <property type="protein sequence ID" value="MDI6452246.1"/>
    <property type="molecule type" value="Genomic_DNA"/>
</dbReference>
<keyword evidence="1" id="KW-0812">Transmembrane</keyword>
<dbReference type="AlphaFoldDB" id="A0AAW6U853"/>